<evidence type="ECO:0000256" key="1">
    <source>
        <dbReference type="ARBA" id="ARBA00022814"/>
    </source>
</evidence>
<sequence>MKQAFLQWQWSPRTYILSSIPSPLPFIIPKFKPVALNSAALSSSVEEENLTAKERRKLRNERRESKTVNWREEVEERLIEKPKKRYASWTEELNLDNLADLGPQWWVVRLSRVAVPEFAERLAHLLARNYPEIEFKVYIPAVLEKRKLKNGSYTVKSKPLFPRCVFLRCVLNKEIHDFMRECDGVGGFVGSKVGNTKRQITRPKPVSEFDMEEIFQQAKAKQEKADQDELERRVNDSERLSLDTQSDINSIAEAVEVSKKNGRSKNALNGRNKKLRPGSTVRVLSGAFAHFSGILKKLDCKNGKATVEFALFGKETIADLDIHEIVVETE</sequence>
<keyword evidence="7" id="KW-1185">Reference proteome</keyword>
<evidence type="ECO:0000313" key="7">
    <source>
        <dbReference type="Proteomes" id="UP001279734"/>
    </source>
</evidence>
<protein>
    <recommendedName>
        <fullName evidence="5">NusG-like N-terminal domain-containing protein</fullName>
    </recommendedName>
</protein>
<keyword evidence="1" id="KW-0889">Transcription antitermination</keyword>
<evidence type="ECO:0000313" key="6">
    <source>
        <dbReference type="EMBL" id="GMH10202.1"/>
    </source>
</evidence>
<dbReference type="SUPFAM" id="SSF50104">
    <property type="entry name" value="Translation proteins SH3-like domain"/>
    <property type="match status" value="1"/>
</dbReference>
<dbReference type="InterPro" id="IPR014722">
    <property type="entry name" value="Rib_uL2_dom2"/>
</dbReference>
<evidence type="ECO:0000256" key="3">
    <source>
        <dbReference type="ARBA" id="ARBA00023163"/>
    </source>
</evidence>
<dbReference type="Proteomes" id="UP001279734">
    <property type="component" value="Unassembled WGS sequence"/>
</dbReference>
<comment type="caution">
    <text evidence="6">The sequence shown here is derived from an EMBL/GenBank/DDBJ whole genome shotgun (WGS) entry which is preliminary data.</text>
</comment>
<dbReference type="SUPFAM" id="SSF82679">
    <property type="entry name" value="N-utilization substance G protein NusG, N-terminal domain"/>
    <property type="match status" value="1"/>
</dbReference>
<dbReference type="PANTHER" id="PTHR30265">
    <property type="entry name" value="RHO-INTERACTING TRANSCRIPTION TERMINATION FACTOR NUSG"/>
    <property type="match status" value="1"/>
</dbReference>
<dbReference type="GO" id="GO:0031564">
    <property type="term" value="P:transcription antitermination"/>
    <property type="evidence" value="ECO:0007669"/>
    <property type="project" value="UniProtKB-KW"/>
</dbReference>
<keyword evidence="2" id="KW-0805">Transcription regulation</keyword>
<gene>
    <name evidence="6" type="ORF">Nepgr_012043</name>
</gene>
<dbReference type="AlphaFoldDB" id="A0AAD3SGL8"/>
<dbReference type="Gene3D" id="3.30.70.940">
    <property type="entry name" value="NusG, N-terminal domain"/>
    <property type="match status" value="1"/>
</dbReference>
<keyword evidence="3" id="KW-0804">Transcription</keyword>
<dbReference type="Pfam" id="PF02357">
    <property type="entry name" value="NusG"/>
    <property type="match status" value="1"/>
</dbReference>
<accession>A0AAD3SGL8</accession>
<keyword evidence="4" id="KW-0175">Coiled coil</keyword>
<dbReference type="SMART" id="SM00738">
    <property type="entry name" value="NGN"/>
    <property type="match status" value="1"/>
</dbReference>
<feature type="coiled-coil region" evidence="4">
    <location>
        <begin position="211"/>
        <end position="240"/>
    </location>
</feature>
<reference evidence="6" key="1">
    <citation type="submission" date="2023-05" db="EMBL/GenBank/DDBJ databases">
        <title>Nepenthes gracilis genome sequencing.</title>
        <authorList>
            <person name="Fukushima K."/>
        </authorList>
    </citation>
    <scope>NUCLEOTIDE SEQUENCE</scope>
    <source>
        <strain evidence="6">SING2019-196</strain>
    </source>
</reference>
<dbReference type="InterPro" id="IPR043425">
    <property type="entry name" value="NusG-like"/>
</dbReference>
<dbReference type="CDD" id="cd06091">
    <property type="entry name" value="KOW_NusG"/>
    <property type="match status" value="1"/>
</dbReference>
<evidence type="ECO:0000256" key="4">
    <source>
        <dbReference type="SAM" id="Coils"/>
    </source>
</evidence>
<evidence type="ECO:0000256" key="2">
    <source>
        <dbReference type="ARBA" id="ARBA00023015"/>
    </source>
</evidence>
<dbReference type="InterPro" id="IPR008991">
    <property type="entry name" value="Translation_prot_SH3-like_sf"/>
</dbReference>
<dbReference type="GO" id="GO:0006354">
    <property type="term" value="P:DNA-templated transcription elongation"/>
    <property type="evidence" value="ECO:0007669"/>
    <property type="project" value="InterPro"/>
</dbReference>
<dbReference type="InterPro" id="IPR036735">
    <property type="entry name" value="NGN_dom_sf"/>
</dbReference>
<dbReference type="PANTHER" id="PTHR30265:SF4">
    <property type="entry name" value="KOW MOTIF FAMILY PROTEIN, EXPRESSED"/>
    <property type="match status" value="1"/>
</dbReference>
<organism evidence="6 7">
    <name type="scientific">Nepenthes gracilis</name>
    <name type="common">Slender pitcher plant</name>
    <dbReference type="NCBI Taxonomy" id="150966"/>
    <lineage>
        <taxon>Eukaryota</taxon>
        <taxon>Viridiplantae</taxon>
        <taxon>Streptophyta</taxon>
        <taxon>Embryophyta</taxon>
        <taxon>Tracheophyta</taxon>
        <taxon>Spermatophyta</taxon>
        <taxon>Magnoliopsida</taxon>
        <taxon>eudicotyledons</taxon>
        <taxon>Gunneridae</taxon>
        <taxon>Pentapetalae</taxon>
        <taxon>Caryophyllales</taxon>
        <taxon>Nepenthaceae</taxon>
        <taxon>Nepenthes</taxon>
    </lineage>
</organism>
<proteinExistence type="predicted"/>
<dbReference type="CDD" id="cd09890">
    <property type="entry name" value="NGN_plant"/>
    <property type="match status" value="1"/>
</dbReference>
<feature type="domain" description="NusG-like N-terminal" evidence="5">
    <location>
        <begin position="102"/>
        <end position="218"/>
    </location>
</feature>
<evidence type="ECO:0000259" key="5">
    <source>
        <dbReference type="SMART" id="SM00738"/>
    </source>
</evidence>
<dbReference type="EMBL" id="BSYO01000009">
    <property type="protein sequence ID" value="GMH10202.1"/>
    <property type="molecule type" value="Genomic_DNA"/>
</dbReference>
<name>A0AAD3SGL8_NEPGR</name>
<dbReference type="InterPro" id="IPR006645">
    <property type="entry name" value="NGN-like_dom"/>
</dbReference>
<dbReference type="Gene3D" id="2.30.30.30">
    <property type="match status" value="1"/>
</dbReference>